<evidence type="ECO:0000256" key="2">
    <source>
        <dbReference type="SAM" id="MobiDB-lite"/>
    </source>
</evidence>
<keyword evidence="1" id="KW-0479">Metal-binding</keyword>
<feature type="compositionally biased region" description="Low complexity" evidence="2">
    <location>
        <begin position="201"/>
        <end position="211"/>
    </location>
</feature>
<proteinExistence type="predicted"/>
<feature type="region of interest" description="Disordered" evidence="2">
    <location>
        <begin position="241"/>
        <end position="275"/>
    </location>
</feature>
<dbReference type="InterPro" id="IPR013087">
    <property type="entry name" value="Znf_C2H2_type"/>
</dbReference>
<feature type="compositionally biased region" description="Low complexity" evidence="2">
    <location>
        <begin position="12"/>
        <end position="26"/>
    </location>
</feature>
<feature type="region of interest" description="Disordered" evidence="2">
    <location>
        <begin position="611"/>
        <end position="632"/>
    </location>
</feature>
<feature type="region of interest" description="Disordered" evidence="2">
    <location>
        <begin position="562"/>
        <end position="591"/>
    </location>
</feature>
<dbReference type="Pfam" id="PF00096">
    <property type="entry name" value="zf-C2H2"/>
    <property type="match status" value="1"/>
</dbReference>
<dbReference type="PANTHER" id="PTHR46179">
    <property type="entry name" value="ZINC FINGER PROTEIN"/>
    <property type="match status" value="1"/>
</dbReference>
<feature type="compositionally biased region" description="Polar residues" evidence="2">
    <location>
        <begin position="563"/>
        <end position="581"/>
    </location>
</feature>
<dbReference type="PROSITE" id="PS50157">
    <property type="entry name" value="ZINC_FINGER_C2H2_2"/>
    <property type="match status" value="2"/>
</dbReference>
<reference evidence="4" key="1">
    <citation type="journal article" date="2020" name="Stud. Mycol.">
        <title>101 Dothideomycetes genomes: a test case for predicting lifestyles and emergence of pathogens.</title>
        <authorList>
            <person name="Haridas S."/>
            <person name="Albert R."/>
            <person name="Binder M."/>
            <person name="Bloem J."/>
            <person name="Labutti K."/>
            <person name="Salamov A."/>
            <person name="Andreopoulos B."/>
            <person name="Baker S."/>
            <person name="Barry K."/>
            <person name="Bills G."/>
            <person name="Bluhm B."/>
            <person name="Cannon C."/>
            <person name="Castanera R."/>
            <person name="Culley D."/>
            <person name="Daum C."/>
            <person name="Ezra D."/>
            <person name="Gonzalez J."/>
            <person name="Henrissat B."/>
            <person name="Kuo A."/>
            <person name="Liang C."/>
            <person name="Lipzen A."/>
            <person name="Lutzoni F."/>
            <person name="Magnuson J."/>
            <person name="Mondo S."/>
            <person name="Nolan M."/>
            <person name="Ohm R."/>
            <person name="Pangilinan J."/>
            <person name="Park H.-J."/>
            <person name="Ramirez L."/>
            <person name="Alfaro M."/>
            <person name="Sun H."/>
            <person name="Tritt A."/>
            <person name="Yoshinaga Y."/>
            <person name="Zwiers L.-H."/>
            <person name="Turgeon B."/>
            <person name="Goodwin S."/>
            <person name="Spatafora J."/>
            <person name="Crous P."/>
            <person name="Grigoriev I."/>
        </authorList>
    </citation>
    <scope>NUCLEOTIDE SEQUENCE</scope>
    <source>
        <strain evidence="4">CBS 279.74</strain>
    </source>
</reference>
<dbReference type="SMART" id="SM00355">
    <property type="entry name" value="ZnF_C2H2"/>
    <property type="match status" value="3"/>
</dbReference>
<dbReference type="InterPro" id="IPR051061">
    <property type="entry name" value="Zinc_finger_trans_reg"/>
</dbReference>
<gene>
    <name evidence="4" type="ORF">K504DRAFT_449300</name>
</gene>
<accession>A0A6G1JX03</accession>
<name>A0A6G1JX03_9PLEO</name>
<dbReference type="GO" id="GO:0005634">
    <property type="term" value="C:nucleus"/>
    <property type="evidence" value="ECO:0007669"/>
    <property type="project" value="TreeGrafter"/>
</dbReference>
<feature type="region of interest" description="Disordered" evidence="2">
    <location>
        <begin position="93"/>
        <end position="158"/>
    </location>
</feature>
<dbReference type="PANTHER" id="PTHR46179:SF19">
    <property type="entry name" value="C2H2 FINGER DOMAIN TRANSCRIPTION FACTOR (EUROFUNG)-RELATED"/>
    <property type="match status" value="1"/>
</dbReference>
<feature type="compositionally biased region" description="Polar residues" evidence="2">
    <location>
        <begin position="103"/>
        <end position="144"/>
    </location>
</feature>
<keyword evidence="5" id="KW-1185">Reference proteome</keyword>
<feature type="region of interest" description="Disordered" evidence="2">
    <location>
        <begin position="1"/>
        <end position="26"/>
    </location>
</feature>
<sequence>MLAQPQRRQHIPHYSSTLPSPPSSQQHLSFNQLAQQQQLSAQEYFNRKLLHDYLESQQQSYSNPLIVANDPNSFMTTSAYDFSNPAIRIQQSTPTPQFSQSSMLQSNATATPLDNWNPYNNVHSNGQSLQTPVQNQRGNTHQRASSSSSTGSSGSQYQAISSTAGYPYVAHPENSPSHLCNVYNVDSSFSADEPSRPFSNHHLPTPTHTPTQDSFLHQNFDYSNSTMAAHMSMKQALMDQQDDDVPGFGHSARHSVSSYGHDSPATPHTTQGEDYDDRFKMPPSGEILHSQVDSWLLDEFLTYDEPDLRHSHTVPKFERTYTDVALDTFYDPSAMVAQAQSKPQHTKATSNSSLLSPYRSNNSNDVIQRTLQRAQNARSQSPSNSMSRGISPFRRESPFGQTSNSFSSPRMRVGTAAQAREQEVQADPTYAMKKNTSTDDAQPKTISPKDALLDYREVDDDSKVSLFPEGVPSGGEYDNQYGNATQSSFDTTSYRKDSWATQQFPSNFPTPTSTSQASSFNFAPPSIQGNMHGLPFASSHYRTPNNMPSATEQVPDFPAHLTSMESSASEAGPDTASTPSEHLQKPGSSAADGGTYTCTYHGCTLRFETPQKLQKHKREGHRNANPASMPTESSMTSAALLERNSQAGPHKCERINPTTGKPCNTIFSRPYDLTRHEDTIHNARKQKVRCVLCVEEKTFSRNDALTRHMRVVHPEVDFAGKHSTRRRSHD</sequence>
<feature type="compositionally biased region" description="Polar residues" evidence="2">
    <location>
        <begin position="399"/>
        <end position="408"/>
    </location>
</feature>
<dbReference type="GO" id="GO:0008270">
    <property type="term" value="F:zinc ion binding"/>
    <property type="evidence" value="ECO:0007669"/>
    <property type="project" value="UniProtKB-KW"/>
</dbReference>
<feature type="domain" description="C2H2-type" evidence="3">
    <location>
        <begin position="650"/>
        <end position="686"/>
    </location>
</feature>
<feature type="domain" description="C2H2-type" evidence="3">
    <location>
        <begin position="596"/>
        <end position="626"/>
    </location>
</feature>
<dbReference type="AlphaFoldDB" id="A0A6G1JX03"/>
<evidence type="ECO:0000256" key="1">
    <source>
        <dbReference type="PROSITE-ProRule" id="PRU00042"/>
    </source>
</evidence>
<feature type="compositionally biased region" description="Low complexity" evidence="2">
    <location>
        <begin position="93"/>
        <end position="102"/>
    </location>
</feature>
<keyword evidence="1" id="KW-0862">Zinc</keyword>
<feature type="region of interest" description="Disordered" evidence="2">
    <location>
        <begin position="337"/>
        <end position="446"/>
    </location>
</feature>
<protein>
    <recommendedName>
        <fullName evidence="3">C2H2-type domain-containing protein</fullName>
    </recommendedName>
</protein>
<evidence type="ECO:0000259" key="3">
    <source>
        <dbReference type="PROSITE" id="PS50157"/>
    </source>
</evidence>
<feature type="compositionally biased region" description="Polar residues" evidence="2">
    <location>
        <begin position="338"/>
        <end position="388"/>
    </location>
</feature>
<dbReference type="Gene3D" id="3.30.160.60">
    <property type="entry name" value="Classic Zinc Finger"/>
    <property type="match status" value="1"/>
</dbReference>
<dbReference type="EMBL" id="MU005781">
    <property type="protein sequence ID" value="KAF2704785.1"/>
    <property type="molecule type" value="Genomic_DNA"/>
</dbReference>
<feature type="region of interest" description="Disordered" evidence="2">
    <location>
        <begin position="501"/>
        <end position="520"/>
    </location>
</feature>
<evidence type="ECO:0000313" key="4">
    <source>
        <dbReference type="EMBL" id="KAF2704785.1"/>
    </source>
</evidence>
<organism evidence="4 5">
    <name type="scientific">Pleomassaria siparia CBS 279.74</name>
    <dbReference type="NCBI Taxonomy" id="1314801"/>
    <lineage>
        <taxon>Eukaryota</taxon>
        <taxon>Fungi</taxon>
        <taxon>Dikarya</taxon>
        <taxon>Ascomycota</taxon>
        <taxon>Pezizomycotina</taxon>
        <taxon>Dothideomycetes</taxon>
        <taxon>Pleosporomycetidae</taxon>
        <taxon>Pleosporales</taxon>
        <taxon>Pleomassariaceae</taxon>
        <taxon>Pleomassaria</taxon>
    </lineage>
</organism>
<dbReference type="GO" id="GO:0006357">
    <property type="term" value="P:regulation of transcription by RNA polymerase II"/>
    <property type="evidence" value="ECO:0007669"/>
    <property type="project" value="TreeGrafter"/>
</dbReference>
<feature type="compositionally biased region" description="Low complexity" evidence="2">
    <location>
        <begin position="145"/>
        <end position="155"/>
    </location>
</feature>
<evidence type="ECO:0000313" key="5">
    <source>
        <dbReference type="Proteomes" id="UP000799428"/>
    </source>
</evidence>
<dbReference type="OrthoDB" id="7295497at2759"/>
<dbReference type="PROSITE" id="PS00028">
    <property type="entry name" value="ZINC_FINGER_C2H2_1"/>
    <property type="match status" value="1"/>
</dbReference>
<feature type="region of interest" description="Disordered" evidence="2">
    <location>
        <begin position="190"/>
        <end position="215"/>
    </location>
</feature>
<feature type="compositionally biased region" description="Polar residues" evidence="2">
    <location>
        <begin position="254"/>
        <end position="272"/>
    </location>
</feature>
<feature type="compositionally biased region" description="Polar residues" evidence="2">
    <location>
        <begin position="480"/>
        <end position="489"/>
    </location>
</feature>
<feature type="region of interest" description="Disordered" evidence="2">
    <location>
        <begin position="470"/>
        <end position="489"/>
    </location>
</feature>
<dbReference type="Proteomes" id="UP000799428">
    <property type="component" value="Unassembled WGS sequence"/>
</dbReference>
<keyword evidence="1" id="KW-0863">Zinc-finger</keyword>